<sequence length="195" mass="20261">MASRSPAAVTPFKSSAAPESPSKDATTASSQTVPFPPPQTFEIIPPLHGILVRLLSQKRTSDGAGGPPGVTGAPDTSGAPAQSQTQQPSTAVPGGENNGNAPSSQAVPEVAVLDSTAHPPLDVKDLPTETSSVKIRISKARTVVEGLPDVHRSVAEQQKEIDGLEDRVARLHSVISDFGARAGMNHEDSTKMVEY</sequence>
<comment type="function">
    <text evidence="7">Component of the Mediator complex, a coactivator involved in the regulated transcription of nearly all RNA polymerase II-dependent genes. Mediator functions as a bridge to convey information from gene-specific regulatory proteins to the basal RNA polymerase II transcription machinery. Mediator is recruited to promoters by direct interactions with regulatory proteins and serves as a scaffold for the assembly of a functional preinitiation complex with RNA polymerase II and the general transcription factors.</text>
</comment>
<evidence type="ECO:0000256" key="3">
    <source>
        <dbReference type="ARBA" id="ARBA00023015"/>
    </source>
</evidence>
<dbReference type="GO" id="GO:0006357">
    <property type="term" value="P:regulation of transcription by RNA polymerase II"/>
    <property type="evidence" value="ECO:0007669"/>
    <property type="project" value="InterPro"/>
</dbReference>
<gene>
    <name evidence="7" type="primary">MED9</name>
    <name evidence="9" type="ORF">NUU61_004955</name>
</gene>
<evidence type="ECO:0000313" key="9">
    <source>
        <dbReference type="EMBL" id="KAJ5095599.1"/>
    </source>
</evidence>
<feature type="compositionally biased region" description="Polar residues" evidence="8">
    <location>
        <begin position="79"/>
        <end position="90"/>
    </location>
</feature>
<dbReference type="GO" id="GO:0016592">
    <property type="term" value="C:mediator complex"/>
    <property type="evidence" value="ECO:0007669"/>
    <property type="project" value="InterPro"/>
</dbReference>
<keyword evidence="6 7" id="KW-0539">Nucleus</keyword>
<keyword evidence="10" id="KW-1185">Reference proteome</keyword>
<feature type="compositionally biased region" description="Polar residues" evidence="8">
    <location>
        <begin position="23"/>
        <end position="33"/>
    </location>
</feature>
<reference evidence="9" key="2">
    <citation type="journal article" date="2023" name="IMA Fungus">
        <title>Comparative genomic study of the Penicillium genus elucidates a diverse pangenome and 15 lateral gene transfer events.</title>
        <authorList>
            <person name="Petersen C."/>
            <person name="Sorensen T."/>
            <person name="Nielsen M.R."/>
            <person name="Sondergaard T.E."/>
            <person name="Sorensen J.L."/>
            <person name="Fitzpatrick D.A."/>
            <person name="Frisvad J.C."/>
            <person name="Nielsen K.L."/>
        </authorList>
    </citation>
    <scope>NUCLEOTIDE SEQUENCE</scope>
    <source>
        <strain evidence="9">IBT 34128</strain>
    </source>
</reference>
<evidence type="ECO:0000256" key="1">
    <source>
        <dbReference type="ARBA" id="ARBA00004123"/>
    </source>
</evidence>
<dbReference type="InterPro" id="IPR011425">
    <property type="entry name" value="Med9"/>
</dbReference>
<protein>
    <recommendedName>
        <fullName evidence="7">Mediator of RNA polymerase II transcription subunit 9</fullName>
    </recommendedName>
    <alternativeName>
        <fullName evidence="7">Mediator complex subunit 9</fullName>
    </alternativeName>
</protein>
<dbReference type="EMBL" id="JAPMSZ010000007">
    <property type="protein sequence ID" value="KAJ5095599.1"/>
    <property type="molecule type" value="Genomic_DNA"/>
</dbReference>
<proteinExistence type="inferred from homology"/>
<dbReference type="Pfam" id="PF07544">
    <property type="entry name" value="Med9"/>
    <property type="match status" value="1"/>
</dbReference>
<keyword evidence="4 7" id="KW-0010">Activator</keyword>
<reference evidence="9" key="1">
    <citation type="submission" date="2022-11" db="EMBL/GenBank/DDBJ databases">
        <authorList>
            <person name="Petersen C."/>
        </authorList>
    </citation>
    <scope>NUCLEOTIDE SEQUENCE</scope>
    <source>
        <strain evidence="9">IBT 34128</strain>
    </source>
</reference>
<comment type="similarity">
    <text evidence="2 7">Belongs to the Mediator complex subunit 9 family.</text>
</comment>
<comment type="subcellular location">
    <subcellularLocation>
        <location evidence="1 7">Nucleus</location>
    </subcellularLocation>
</comment>
<comment type="caution">
    <text evidence="9">The sequence shown here is derived from an EMBL/GenBank/DDBJ whole genome shotgun (WGS) entry which is preliminary data.</text>
</comment>
<dbReference type="AlphaFoldDB" id="A0A9W9F8U9"/>
<evidence type="ECO:0000256" key="6">
    <source>
        <dbReference type="ARBA" id="ARBA00023242"/>
    </source>
</evidence>
<evidence type="ECO:0000313" key="10">
    <source>
        <dbReference type="Proteomes" id="UP001141434"/>
    </source>
</evidence>
<dbReference type="Proteomes" id="UP001141434">
    <property type="component" value="Unassembled WGS sequence"/>
</dbReference>
<evidence type="ECO:0000256" key="7">
    <source>
        <dbReference type="RuleBase" id="RU364145"/>
    </source>
</evidence>
<keyword evidence="5 7" id="KW-0804">Transcription</keyword>
<dbReference type="OrthoDB" id="5414694at2759"/>
<evidence type="ECO:0000256" key="8">
    <source>
        <dbReference type="SAM" id="MobiDB-lite"/>
    </source>
</evidence>
<organism evidence="9 10">
    <name type="scientific">Penicillium alfredii</name>
    <dbReference type="NCBI Taxonomy" id="1506179"/>
    <lineage>
        <taxon>Eukaryota</taxon>
        <taxon>Fungi</taxon>
        <taxon>Dikarya</taxon>
        <taxon>Ascomycota</taxon>
        <taxon>Pezizomycotina</taxon>
        <taxon>Eurotiomycetes</taxon>
        <taxon>Eurotiomycetidae</taxon>
        <taxon>Eurotiales</taxon>
        <taxon>Aspergillaceae</taxon>
        <taxon>Penicillium</taxon>
    </lineage>
</organism>
<comment type="subunit">
    <text evidence="7">Component of the Mediator complex.</text>
</comment>
<name>A0A9W9F8U9_9EURO</name>
<evidence type="ECO:0000256" key="2">
    <source>
        <dbReference type="ARBA" id="ARBA00008089"/>
    </source>
</evidence>
<feature type="region of interest" description="Disordered" evidence="8">
    <location>
        <begin position="1"/>
        <end position="110"/>
    </location>
</feature>
<accession>A0A9W9F8U9</accession>
<evidence type="ECO:0000256" key="5">
    <source>
        <dbReference type="ARBA" id="ARBA00023163"/>
    </source>
</evidence>
<dbReference type="GO" id="GO:0003712">
    <property type="term" value="F:transcription coregulator activity"/>
    <property type="evidence" value="ECO:0007669"/>
    <property type="project" value="InterPro"/>
</dbReference>
<evidence type="ECO:0000256" key="4">
    <source>
        <dbReference type="ARBA" id="ARBA00023159"/>
    </source>
</evidence>
<keyword evidence="3 7" id="KW-0805">Transcription regulation</keyword>